<evidence type="ECO:0000313" key="3">
    <source>
        <dbReference type="Proteomes" id="UP001153321"/>
    </source>
</evidence>
<dbReference type="PANTHER" id="PTHR10773:SF19">
    <property type="match status" value="1"/>
</dbReference>
<organism evidence="2 3">
    <name type="scientific">Spodoptera littoralis</name>
    <name type="common">Egyptian cotton leafworm</name>
    <dbReference type="NCBI Taxonomy" id="7109"/>
    <lineage>
        <taxon>Eukaryota</taxon>
        <taxon>Metazoa</taxon>
        <taxon>Ecdysozoa</taxon>
        <taxon>Arthropoda</taxon>
        <taxon>Hexapoda</taxon>
        <taxon>Insecta</taxon>
        <taxon>Pterygota</taxon>
        <taxon>Neoptera</taxon>
        <taxon>Endopterygota</taxon>
        <taxon>Lepidoptera</taxon>
        <taxon>Glossata</taxon>
        <taxon>Ditrysia</taxon>
        <taxon>Noctuoidea</taxon>
        <taxon>Noctuidae</taxon>
        <taxon>Amphipyrinae</taxon>
        <taxon>Spodoptera</taxon>
    </lineage>
</organism>
<dbReference type="Proteomes" id="UP001153321">
    <property type="component" value="Chromosome 6"/>
</dbReference>
<gene>
    <name evidence="2" type="ORF">SPLIT_LOCUS10978</name>
</gene>
<dbReference type="AlphaFoldDB" id="A0A9P0IF16"/>
<reference evidence="2" key="1">
    <citation type="submission" date="2022-02" db="EMBL/GenBank/DDBJ databases">
        <authorList>
            <person name="King R."/>
        </authorList>
    </citation>
    <scope>NUCLEOTIDE SEQUENCE</scope>
</reference>
<sequence>MFSKGRKLVDLVIQTDINKTDSQDVPPSVSGQKAEVKSSSHKIAKNVTSAELLADSYKSQQKNEDNNSNKTLIFKSPAINEVSVTQTPRSKVAKNLNTLFDKISNEIAAKSQAFIENSTTSPICTANEVIVPEFDNNNSLEDINNCDKSESVLTSQASPDITITENDVITAAPINAIDQKRDPSQSAKSNAVLGHDVESLQYVESASKISDSDHLSKEISPSVLNAQLLEDLPVPSESVHVSLKPSTSTCENTLLHQDLYLSDNEISPYIDSESSYAPSPSKPRHLPLSLDSDLTDVSDSVEATKENQPKRRKKAMPETWKRNVLKNLRQTGKGYTSRNGKFMKPKECKPTDCSKCRYQCNSLFPENLRQDIFEEYWSLGDTKQQKMMLSSLISHAEVLRLYTKAKKNRTMSRQYWLFHQSVGKKRVCQKFFCNTFNISSSIINNCSKNRGLNGIFMGTDKRIGKMPANITSVESTNFVKEHINLYPRVESHYCRKSSKKQYLDSDLNLSRLYQMYKDVFCPEKMITPVSPYVYQKIFHSYNPRLAFYKPKKDQCTKCNVYKRSDNRAPLQEDYDAHKKRENDALTMKKEDKQRCMNSDGAFRAITFDLQAILSVPFTGDCKIYYLRKLSMYNFTILDCYDNTGYCYLWDECNGKKGSTEIGSILLKYLSSLPETVTHVASFSDTCGGQNRNKYVTLAALYAVNNIHHLDTIDLKFMESGHSYLEVDSIHACIERARKHKSIFTLREYALVIGSARIKPKPYDVVIMKHGEFYDLKGFEKTLNCNTTKNTKK</sequence>
<feature type="compositionally biased region" description="Basic and acidic residues" evidence="1">
    <location>
        <begin position="302"/>
        <end position="316"/>
    </location>
</feature>
<proteinExistence type="predicted"/>
<feature type="compositionally biased region" description="Low complexity" evidence="1">
    <location>
        <begin position="286"/>
        <end position="300"/>
    </location>
</feature>
<evidence type="ECO:0000256" key="1">
    <source>
        <dbReference type="SAM" id="MobiDB-lite"/>
    </source>
</evidence>
<feature type="region of interest" description="Disordered" evidence="1">
    <location>
        <begin position="271"/>
        <end position="316"/>
    </location>
</feature>
<keyword evidence="3" id="KW-1185">Reference proteome</keyword>
<feature type="region of interest" description="Disordered" evidence="1">
    <location>
        <begin position="19"/>
        <end position="42"/>
    </location>
</feature>
<protein>
    <submittedName>
        <fullName evidence="2">Uncharacterized protein</fullName>
    </submittedName>
</protein>
<dbReference type="PANTHER" id="PTHR10773">
    <property type="entry name" value="DNA-DIRECTED RNA POLYMERASES I, II, AND III SUBUNIT RPABC2"/>
    <property type="match status" value="1"/>
</dbReference>
<evidence type="ECO:0000313" key="2">
    <source>
        <dbReference type="EMBL" id="CAH1645626.1"/>
    </source>
</evidence>
<name>A0A9P0IF16_SPOLI</name>
<accession>A0A9P0IF16</accession>
<dbReference type="EMBL" id="LR824537">
    <property type="protein sequence ID" value="CAH1645626.1"/>
    <property type="molecule type" value="Genomic_DNA"/>
</dbReference>